<dbReference type="STRING" id="288004.AL038_10885"/>
<keyword evidence="2 5" id="KW-0479">Metal-binding</keyword>
<gene>
    <name evidence="7" type="ORF">BLE401_13385</name>
</gene>
<evidence type="ECO:0000313" key="8">
    <source>
        <dbReference type="Proteomes" id="UP000234271"/>
    </source>
</evidence>
<proteinExistence type="predicted"/>
<evidence type="ECO:0000256" key="5">
    <source>
        <dbReference type="PIRSR" id="PIRSR015582-2"/>
    </source>
</evidence>
<dbReference type="EMBL" id="CP018889">
    <property type="protein sequence ID" value="AUI69584.1"/>
    <property type="molecule type" value="Genomic_DNA"/>
</dbReference>
<dbReference type="PIRSF" id="PIRSF015582">
    <property type="entry name" value="Cit_lyase_B"/>
    <property type="match status" value="1"/>
</dbReference>
<organism evidence="7 8">
    <name type="scientific">Beggiatoa leptomitoformis</name>
    <dbReference type="NCBI Taxonomy" id="288004"/>
    <lineage>
        <taxon>Bacteria</taxon>
        <taxon>Pseudomonadati</taxon>
        <taxon>Pseudomonadota</taxon>
        <taxon>Gammaproteobacteria</taxon>
        <taxon>Thiotrichales</taxon>
        <taxon>Thiotrichaceae</taxon>
        <taxon>Beggiatoa</taxon>
    </lineage>
</organism>
<dbReference type="GO" id="GO:0016829">
    <property type="term" value="F:lyase activity"/>
    <property type="evidence" value="ECO:0007669"/>
    <property type="project" value="UniProtKB-KW"/>
</dbReference>
<dbReference type="AlphaFoldDB" id="A0A2N9YGG0"/>
<dbReference type="InterPro" id="IPR005000">
    <property type="entry name" value="Aldolase/citrate-lyase_domain"/>
</dbReference>
<feature type="binding site" evidence="4">
    <location>
        <position position="128"/>
    </location>
    <ligand>
        <name>substrate</name>
    </ligand>
</feature>
<evidence type="ECO:0000256" key="4">
    <source>
        <dbReference type="PIRSR" id="PIRSR015582-1"/>
    </source>
</evidence>
<dbReference type="SUPFAM" id="SSF51621">
    <property type="entry name" value="Phosphoenolpyruvate/pyruvate domain"/>
    <property type="match status" value="1"/>
</dbReference>
<keyword evidence="3 5" id="KW-0460">Magnesium</keyword>
<evidence type="ECO:0000313" key="7">
    <source>
        <dbReference type="EMBL" id="AUI69584.1"/>
    </source>
</evidence>
<dbReference type="KEGG" id="blep:AL038_10885"/>
<evidence type="ECO:0000256" key="1">
    <source>
        <dbReference type="ARBA" id="ARBA00001946"/>
    </source>
</evidence>
<evidence type="ECO:0000256" key="2">
    <source>
        <dbReference type="ARBA" id="ARBA00022723"/>
    </source>
</evidence>
<dbReference type="InterPro" id="IPR015813">
    <property type="entry name" value="Pyrv/PenolPyrv_kinase-like_dom"/>
</dbReference>
<keyword evidence="8" id="KW-1185">Reference proteome</keyword>
<feature type="binding site" evidence="5">
    <location>
        <position position="128"/>
    </location>
    <ligand>
        <name>Mg(2+)</name>
        <dbReference type="ChEBI" id="CHEBI:18420"/>
    </ligand>
</feature>
<evidence type="ECO:0000256" key="3">
    <source>
        <dbReference type="ARBA" id="ARBA00022842"/>
    </source>
</evidence>
<feature type="binding site" evidence="4">
    <location>
        <position position="70"/>
    </location>
    <ligand>
        <name>substrate</name>
    </ligand>
</feature>
<sequence>MHFPLRPRRSMLYMPGANARALEKARMLPADSLILDMEDAVAPDAKAQAREQIVTAVNEGGYGKREIIVRVNGLDTAWGKDDLYAIAKLPIDGILLPKIDNLQQINDSIDQLNAAGASEQLPIWIMAETAACMLNIASIATHPRLAGIVMGTSDLAKEIRAKHTADRIGMLVPLSLCVLAARANGLEILDGVYLNLDDEAGFCVACEQGRNMGFDGKTLIHPKQVDIANQIFSPSGAEINHAQEVIHAWEEARQASKGVVVVNGKLVENLHYEESQRILALAGAIKERHGQTI</sequence>
<dbReference type="GO" id="GO:0000287">
    <property type="term" value="F:magnesium ion binding"/>
    <property type="evidence" value="ECO:0007669"/>
    <property type="project" value="TreeGrafter"/>
</dbReference>
<dbReference type="OrthoDB" id="6831788at2"/>
<evidence type="ECO:0000259" key="6">
    <source>
        <dbReference type="Pfam" id="PF03328"/>
    </source>
</evidence>
<dbReference type="Pfam" id="PF03328">
    <property type="entry name" value="HpcH_HpaI"/>
    <property type="match status" value="1"/>
</dbReference>
<dbReference type="InterPro" id="IPR011206">
    <property type="entry name" value="Citrate_lyase_beta/mcl1/mcl2"/>
</dbReference>
<feature type="domain" description="HpcH/HpaI aldolase/citrate lyase" evidence="6">
    <location>
        <begin position="9"/>
        <end position="222"/>
    </location>
</feature>
<name>A0A2N9YGG0_9GAMM</name>
<feature type="binding site" evidence="5">
    <location>
        <position position="154"/>
    </location>
    <ligand>
        <name>Mg(2+)</name>
        <dbReference type="ChEBI" id="CHEBI:18420"/>
    </ligand>
</feature>
<dbReference type="RefSeq" id="WP_062152752.1">
    <property type="nucleotide sequence ID" value="NZ_CP012373.2"/>
</dbReference>
<dbReference type="GO" id="GO:0006107">
    <property type="term" value="P:oxaloacetate metabolic process"/>
    <property type="evidence" value="ECO:0007669"/>
    <property type="project" value="TreeGrafter"/>
</dbReference>
<comment type="cofactor">
    <cofactor evidence="1">
        <name>Mg(2+)</name>
        <dbReference type="ChEBI" id="CHEBI:18420"/>
    </cofactor>
</comment>
<dbReference type="PANTHER" id="PTHR32308:SF10">
    <property type="entry name" value="CITRATE LYASE SUBUNIT BETA"/>
    <property type="match status" value="1"/>
</dbReference>
<dbReference type="PANTHER" id="PTHR32308">
    <property type="entry name" value="LYASE BETA SUBUNIT, PUTATIVE (AFU_ORTHOLOGUE AFUA_4G13030)-RELATED"/>
    <property type="match status" value="1"/>
</dbReference>
<protein>
    <submittedName>
        <fullName evidence="7">CoA ester lyase</fullName>
    </submittedName>
</protein>
<dbReference type="Gene3D" id="3.20.20.60">
    <property type="entry name" value="Phosphoenolpyruvate-binding domains"/>
    <property type="match status" value="1"/>
</dbReference>
<reference evidence="8" key="1">
    <citation type="submission" date="2016-12" db="EMBL/GenBank/DDBJ databases">
        <title>Complete Genome Sequence of Beggiatoa leptomitiformis D-401.</title>
        <authorList>
            <person name="Fomenkov A."/>
            <person name="Vincze T."/>
            <person name="Grabovich M."/>
            <person name="Anton B.P."/>
            <person name="Dubinina G."/>
            <person name="Orlova M."/>
            <person name="Belousova E."/>
            <person name="Roberts R.J."/>
        </authorList>
    </citation>
    <scope>NUCLEOTIDE SEQUENCE [LARGE SCALE GENOMIC DNA]</scope>
    <source>
        <strain evidence="8">D-401</strain>
    </source>
</reference>
<dbReference type="Proteomes" id="UP000234271">
    <property type="component" value="Chromosome"/>
</dbReference>
<keyword evidence="7" id="KW-0456">Lyase</keyword>
<dbReference type="InterPro" id="IPR040442">
    <property type="entry name" value="Pyrv_kinase-like_dom_sf"/>
</dbReference>
<accession>A0A2N9YGG0</accession>